<gene>
    <name evidence="1" type="ORF">SAMN02745146_2796</name>
</gene>
<evidence type="ECO:0000313" key="1">
    <source>
        <dbReference type="EMBL" id="SHJ29579.1"/>
    </source>
</evidence>
<evidence type="ECO:0000313" key="2">
    <source>
        <dbReference type="Proteomes" id="UP000184418"/>
    </source>
</evidence>
<keyword evidence="2" id="KW-1185">Reference proteome</keyword>
<dbReference type="STRING" id="1121955.SAMN02745146_2796"/>
<name>A0A1M6I579_9BACT</name>
<reference evidence="1 2" key="1">
    <citation type="submission" date="2016-11" db="EMBL/GenBank/DDBJ databases">
        <authorList>
            <person name="Jaros S."/>
            <person name="Januszkiewicz K."/>
            <person name="Wedrychowicz H."/>
        </authorList>
    </citation>
    <scope>NUCLEOTIDE SEQUENCE [LARGE SCALE GENOMIC DNA]</scope>
    <source>
        <strain evidence="1 2">DSM 21074</strain>
    </source>
</reference>
<dbReference type="EMBL" id="FQYN01000005">
    <property type="protein sequence ID" value="SHJ29579.1"/>
    <property type="molecule type" value="Genomic_DNA"/>
</dbReference>
<accession>A0A1M6I579</accession>
<sequence>MTPDFGSQLLADNRLKFNFQPNKLKLFANEKAPFAQGKQGFQ</sequence>
<dbReference type="AlphaFoldDB" id="A0A1M6I579"/>
<dbReference type="Proteomes" id="UP000184418">
    <property type="component" value="Unassembled WGS sequence"/>
</dbReference>
<protein>
    <submittedName>
        <fullName evidence="1">Uncharacterized protein</fullName>
    </submittedName>
</protein>
<proteinExistence type="predicted"/>
<organism evidence="1 2">
    <name type="scientific">Hymenobacter daecheongensis DSM 21074</name>
    <dbReference type="NCBI Taxonomy" id="1121955"/>
    <lineage>
        <taxon>Bacteria</taxon>
        <taxon>Pseudomonadati</taxon>
        <taxon>Bacteroidota</taxon>
        <taxon>Cytophagia</taxon>
        <taxon>Cytophagales</taxon>
        <taxon>Hymenobacteraceae</taxon>
        <taxon>Hymenobacter</taxon>
    </lineage>
</organism>